<dbReference type="InterPro" id="IPR041373">
    <property type="entry name" value="RT_RNaseH"/>
</dbReference>
<dbReference type="PROSITE" id="PS50994">
    <property type="entry name" value="INTEGRASE"/>
    <property type="match status" value="1"/>
</dbReference>
<dbReference type="CDD" id="cd09274">
    <property type="entry name" value="RNase_HI_RT_Ty3"/>
    <property type="match status" value="1"/>
</dbReference>
<sequence>MTISLNLPKQILSAQLEAKKEENFINEDLHGMINKLEPHANGMSYLNNQSWIPCFGDLRALIMHESHKLEYSIHPGSDKMYQDLKKLYWWPNMKVEIATYVSKCLMYAKTKTGQDTIWVIIDRLTKSAHFLPMREDDMLEELTRQYLKEVVSRHVVLVLIISDRDGRFTSHFWKSLNKVLGTRLDMSTAYHPETDGQSERTIQIYHTSIKAAPFEVFYGCKCRSPICWAEVRDSQLTGLEIIHETTEKIVQIKSRIQAACNRQKSFANLSRVHSMFHVSKLKKCMADEPLAIPLDEIQVDDKLRFIEEPVEIMDHEVKHMKQSRISSVAPRMVKPMNARNPTAAPGACYECGGTYHFKAAGRANNDNQVRGRVFILGAEEACQDPNIVTGIEPSSLGFNYENEIASGQLVEINKVIRGCKLEIEGYVFNIDLTPFGHGSFDMIIGMDWLSKHKAEIGYHEKVVRIPLQDSQVLRVIGDKPKDKMRHLMSTKAKEHKQKEIIVVRDFLSDALWYDERTSGIRRLDEPNPLEHEVHLGLVLEVLKKEKLYSKFSKCEFWLREVQFLGHVINGDGLAGYYRRFIKNFSKTDKSITILTQKSKTFDWGEEQEKLFQTFCNAHVLALPDRPEDFMVYCDALGLGLGCVLMQRGKVIAYASRQLNIYEKNYTTHDLELDTIVFALKIWIHYLYRTKSVIYTEHKSLQHIFNQKELNMRQRRWIELFSDYDCEIRYHPRKDELMKRRSDGALYYLDRIWVPLKGDVRTLIIDEAHKLKYSVHPGADKMYYDLRDRYWWPRMKKDIAMYVNRCLTCLKAKVGEGQLIRPEVVQETTKKISQIKDKLKVAHDCQKNYADKRRKPIEFSVREHVLLKVSLWKGVVRFGKKRKLEPRFVGPFEIIERIGPVAYKLRLPEELNGVHDTCWKFSAIVGIGSYLEIGLEAIDCFHPDLGSITTNNQRRLFCNNEWMLLAATIKHMTLNFAKLDKFERVDFKRWQKKRHFLLFSMSVVYVLTTPIPDDATMEQIRKRNDAIFDENRFYSVPRPSLRIPNETEDIGGSVVPEEVIKEDVAFWKEAINDEMDSIMGNNTWVLTDLPPGCKPLSCKWIFKIKLNVDGTIENFKARLVIQGFKQKSKIDYFDTYALMDVKTAFLNGNLDEEVYMNQPQGFIMPVNENKVDLTKEFFSSRFSMKDIGEVNVILVSTPMDTSEKLMPNNGQAVSQLDYSRVIGCLMYAMTSKSPDIAFEVSKLSMYTSNFGTQHWQAVQRASKKQICITSSTMKSEYVALETDGKEAEWLKNLLFEIPLWSKPIAPISIRCDSAATLAKAYSQMYNGKSRHLEHVEILEREFKKLKRSRIAIIKVRWNSIRGIEFTWEREDQIKLKYPYFFSSRTD</sequence>
<dbReference type="InterPro" id="IPR041588">
    <property type="entry name" value="Integrase_H2C2"/>
</dbReference>
<dbReference type="SUPFAM" id="SSF53098">
    <property type="entry name" value="Ribonuclease H-like"/>
    <property type="match status" value="1"/>
</dbReference>
<evidence type="ECO:0000256" key="1">
    <source>
        <dbReference type="ARBA" id="ARBA00012493"/>
    </source>
</evidence>
<dbReference type="GO" id="GO:0046872">
    <property type="term" value="F:metal ion binding"/>
    <property type="evidence" value="ECO:0007669"/>
    <property type="project" value="UniProtKB-KW"/>
</dbReference>
<keyword evidence="4" id="KW-0548">Nucleotidyltransferase</keyword>
<dbReference type="GO" id="GO:0003887">
    <property type="term" value="F:DNA-directed DNA polymerase activity"/>
    <property type="evidence" value="ECO:0007669"/>
    <property type="project" value="UniProtKB-KW"/>
</dbReference>
<dbReference type="InterPro" id="IPR050951">
    <property type="entry name" value="Retrovirus_Pol_polyprotein"/>
</dbReference>
<dbReference type="GO" id="GO:0003677">
    <property type="term" value="F:DNA binding"/>
    <property type="evidence" value="ECO:0007669"/>
    <property type="project" value="UniProtKB-KW"/>
</dbReference>
<keyword evidence="5" id="KW-0540">Nuclease</keyword>
<dbReference type="GO" id="GO:0004519">
    <property type="term" value="F:endonuclease activity"/>
    <property type="evidence" value="ECO:0007669"/>
    <property type="project" value="UniProtKB-KW"/>
</dbReference>
<keyword evidence="11" id="KW-0229">DNA integration</keyword>
<dbReference type="GO" id="GO:0006310">
    <property type="term" value="P:DNA recombination"/>
    <property type="evidence" value="ECO:0007669"/>
    <property type="project" value="UniProtKB-KW"/>
</dbReference>
<evidence type="ECO:0000256" key="10">
    <source>
        <dbReference type="ARBA" id="ARBA00022842"/>
    </source>
</evidence>
<dbReference type="Gene3D" id="3.30.420.10">
    <property type="entry name" value="Ribonuclease H-like superfamily/Ribonuclease H"/>
    <property type="match status" value="1"/>
</dbReference>
<dbReference type="Pfam" id="PF08284">
    <property type="entry name" value="RVP_2"/>
    <property type="match status" value="1"/>
</dbReference>
<evidence type="ECO:0000256" key="8">
    <source>
        <dbReference type="ARBA" id="ARBA00022759"/>
    </source>
</evidence>
<keyword evidence="12 17" id="KW-0695">RNA-directed DNA polymerase</keyword>
<dbReference type="Pfam" id="PF17917">
    <property type="entry name" value="RT_RNaseH"/>
    <property type="match status" value="1"/>
</dbReference>
<dbReference type="InterPro" id="IPR013103">
    <property type="entry name" value="RVT_2"/>
</dbReference>
<evidence type="ECO:0000256" key="2">
    <source>
        <dbReference type="ARBA" id="ARBA00022670"/>
    </source>
</evidence>
<dbReference type="InterPro" id="IPR043128">
    <property type="entry name" value="Rev_trsase/Diguanyl_cyclase"/>
</dbReference>
<dbReference type="InterPro" id="IPR043502">
    <property type="entry name" value="DNA/RNA_pol_sf"/>
</dbReference>
<evidence type="ECO:0000256" key="15">
    <source>
        <dbReference type="ARBA" id="ARBA00023172"/>
    </source>
</evidence>
<keyword evidence="15" id="KW-0233">DNA recombination</keyword>
<dbReference type="EC" id="2.7.7.49" evidence="1"/>
<evidence type="ECO:0000256" key="9">
    <source>
        <dbReference type="ARBA" id="ARBA00022801"/>
    </source>
</evidence>
<dbReference type="InterPro" id="IPR056924">
    <property type="entry name" value="SH3_Tf2-1"/>
</dbReference>
<feature type="domain" description="Integrase catalytic" evidence="16">
    <location>
        <begin position="87"/>
        <end position="205"/>
    </location>
</feature>
<keyword evidence="2" id="KW-0645">Protease</keyword>
<evidence type="ECO:0000313" key="17">
    <source>
        <dbReference type="EMBL" id="GEU70852.1"/>
    </source>
</evidence>
<dbReference type="GO" id="GO:0003964">
    <property type="term" value="F:RNA-directed DNA polymerase activity"/>
    <property type="evidence" value="ECO:0007669"/>
    <property type="project" value="UniProtKB-KW"/>
</dbReference>
<dbReference type="GO" id="GO:0006508">
    <property type="term" value="P:proteolysis"/>
    <property type="evidence" value="ECO:0007669"/>
    <property type="project" value="UniProtKB-KW"/>
</dbReference>
<dbReference type="Pfam" id="PF07727">
    <property type="entry name" value="RVT_2"/>
    <property type="match status" value="1"/>
</dbReference>
<dbReference type="Gene3D" id="1.10.340.70">
    <property type="match status" value="2"/>
</dbReference>
<evidence type="ECO:0000259" key="16">
    <source>
        <dbReference type="PROSITE" id="PS50994"/>
    </source>
</evidence>
<evidence type="ECO:0000256" key="13">
    <source>
        <dbReference type="ARBA" id="ARBA00022932"/>
    </source>
</evidence>
<protein>
    <recommendedName>
        <fullName evidence="1">RNA-directed DNA polymerase</fullName>
        <ecNumber evidence="1">2.7.7.49</ecNumber>
    </recommendedName>
</protein>
<dbReference type="Pfam" id="PF17921">
    <property type="entry name" value="Integrase_H2C2"/>
    <property type="match status" value="2"/>
</dbReference>
<evidence type="ECO:0000256" key="6">
    <source>
        <dbReference type="ARBA" id="ARBA00022723"/>
    </source>
</evidence>
<comment type="caution">
    <text evidence="17">The sequence shown here is derived from an EMBL/GenBank/DDBJ whole genome shotgun (WGS) entry which is preliminary data.</text>
</comment>
<dbReference type="Gene3D" id="2.40.70.10">
    <property type="entry name" value="Acid Proteases"/>
    <property type="match status" value="1"/>
</dbReference>
<keyword evidence="9" id="KW-0378">Hydrolase</keyword>
<dbReference type="GO" id="GO:0015074">
    <property type="term" value="P:DNA integration"/>
    <property type="evidence" value="ECO:0007669"/>
    <property type="project" value="UniProtKB-KW"/>
</dbReference>
<dbReference type="EMBL" id="BKCJ010006194">
    <property type="protein sequence ID" value="GEU70852.1"/>
    <property type="molecule type" value="Genomic_DNA"/>
</dbReference>
<dbReference type="InterPro" id="IPR021109">
    <property type="entry name" value="Peptidase_aspartic_dom_sf"/>
</dbReference>
<dbReference type="Gene3D" id="3.30.70.270">
    <property type="match status" value="2"/>
</dbReference>
<organism evidence="17">
    <name type="scientific">Tanacetum cinerariifolium</name>
    <name type="common">Dalmatian daisy</name>
    <name type="synonym">Chrysanthemum cinerariifolium</name>
    <dbReference type="NCBI Taxonomy" id="118510"/>
    <lineage>
        <taxon>Eukaryota</taxon>
        <taxon>Viridiplantae</taxon>
        <taxon>Streptophyta</taxon>
        <taxon>Embryophyta</taxon>
        <taxon>Tracheophyta</taxon>
        <taxon>Spermatophyta</taxon>
        <taxon>Magnoliopsida</taxon>
        <taxon>eudicotyledons</taxon>
        <taxon>Gunneridae</taxon>
        <taxon>Pentapetalae</taxon>
        <taxon>asterids</taxon>
        <taxon>campanulids</taxon>
        <taxon>Asterales</taxon>
        <taxon>Asteraceae</taxon>
        <taxon>Asteroideae</taxon>
        <taxon>Anthemideae</taxon>
        <taxon>Anthemidinae</taxon>
        <taxon>Tanacetum</taxon>
    </lineage>
</organism>
<evidence type="ECO:0000256" key="11">
    <source>
        <dbReference type="ARBA" id="ARBA00022908"/>
    </source>
</evidence>
<keyword evidence="6" id="KW-0479">Metal-binding</keyword>
<keyword evidence="14" id="KW-0238">DNA-binding</keyword>
<evidence type="ECO:0000256" key="5">
    <source>
        <dbReference type="ARBA" id="ARBA00022722"/>
    </source>
</evidence>
<evidence type="ECO:0000256" key="4">
    <source>
        <dbReference type="ARBA" id="ARBA00022695"/>
    </source>
</evidence>
<keyword evidence="7" id="KW-0064">Aspartyl protease</keyword>
<dbReference type="PANTHER" id="PTHR37984:SF5">
    <property type="entry name" value="PROTEIN NYNRIN-LIKE"/>
    <property type="match status" value="1"/>
</dbReference>
<dbReference type="SUPFAM" id="SSF56672">
    <property type="entry name" value="DNA/RNA polymerases"/>
    <property type="match status" value="1"/>
</dbReference>
<evidence type="ECO:0000256" key="7">
    <source>
        <dbReference type="ARBA" id="ARBA00022750"/>
    </source>
</evidence>
<evidence type="ECO:0000256" key="3">
    <source>
        <dbReference type="ARBA" id="ARBA00022679"/>
    </source>
</evidence>
<name>A0A6L2MDN4_TANCI</name>
<dbReference type="InterPro" id="IPR012337">
    <property type="entry name" value="RNaseH-like_sf"/>
</dbReference>
<reference evidence="17" key="1">
    <citation type="journal article" date="2019" name="Sci. Rep.">
        <title>Draft genome of Tanacetum cinerariifolium, the natural source of mosquito coil.</title>
        <authorList>
            <person name="Yamashiro T."/>
            <person name="Shiraishi A."/>
            <person name="Satake H."/>
            <person name="Nakayama K."/>
        </authorList>
    </citation>
    <scope>NUCLEOTIDE SEQUENCE</scope>
</reference>
<dbReference type="CDD" id="cd09272">
    <property type="entry name" value="RNase_HI_RT_Ty1"/>
    <property type="match status" value="1"/>
</dbReference>
<dbReference type="CDD" id="cd00303">
    <property type="entry name" value="retropepsin_like"/>
    <property type="match status" value="1"/>
</dbReference>
<keyword evidence="10" id="KW-0460">Magnesium</keyword>
<accession>A0A6L2MDN4</accession>
<keyword evidence="13" id="KW-0239">DNA-directed DNA polymerase</keyword>
<gene>
    <name evidence="17" type="ORF">Tci_042830</name>
</gene>
<dbReference type="GO" id="GO:0004190">
    <property type="term" value="F:aspartic-type endopeptidase activity"/>
    <property type="evidence" value="ECO:0007669"/>
    <property type="project" value="UniProtKB-KW"/>
</dbReference>
<keyword evidence="3" id="KW-0808">Transferase</keyword>
<dbReference type="PANTHER" id="PTHR37984">
    <property type="entry name" value="PROTEIN CBG26694"/>
    <property type="match status" value="1"/>
</dbReference>
<evidence type="ECO:0000256" key="12">
    <source>
        <dbReference type="ARBA" id="ARBA00022918"/>
    </source>
</evidence>
<dbReference type="InterPro" id="IPR001584">
    <property type="entry name" value="Integrase_cat-core"/>
</dbReference>
<proteinExistence type="predicted"/>
<evidence type="ECO:0000256" key="14">
    <source>
        <dbReference type="ARBA" id="ARBA00023125"/>
    </source>
</evidence>
<dbReference type="InterPro" id="IPR036397">
    <property type="entry name" value="RNaseH_sf"/>
</dbReference>
<keyword evidence="8" id="KW-0255">Endonuclease</keyword>
<dbReference type="Pfam" id="PF24626">
    <property type="entry name" value="SH3_Tf2-1"/>
    <property type="match status" value="1"/>
</dbReference>